<accession>A0A502EHU5</accession>
<evidence type="ECO:0000313" key="3">
    <source>
        <dbReference type="Proteomes" id="UP000320095"/>
    </source>
</evidence>
<evidence type="ECO:0000313" key="2">
    <source>
        <dbReference type="EMBL" id="TPG37047.1"/>
    </source>
</evidence>
<dbReference type="RefSeq" id="WP_140688117.1">
    <property type="nucleotide sequence ID" value="NZ_RCZG01000001.1"/>
</dbReference>
<dbReference type="AlphaFoldDB" id="A0A502EHU5"/>
<feature type="transmembrane region" description="Helical" evidence="1">
    <location>
        <begin position="79"/>
        <end position="100"/>
    </location>
</feature>
<feature type="transmembrane region" description="Helical" evidence="1">
    <location>
        <begin position="162"/>
        <end position="183"/>
    </location>
</feature>
<gene>
    <name evidence="2" type="ORF">EAH80_04055</name>
</gene>
<feature type="transmembrane region" description="Helical" evidence="1">
    <location>
        <begin position="52"/>
        <end position="73"/>
    </location>
</feature>
<name>A0A502EHU5_9MYCO</name>
<feature type="transmembrane region" description="Helical" evidence="1">
    <location>
        <begin position="12"/>
        <end position="40"/>
    </location>
</feature>
<dbReference type="OrthoDB" id="3189021at2"/>
<reference evidence="2 3" key="1">
    <citation type="journal article" date="2019" name="Environ. Microbiol.">
        <title>Species interactions and distinct microbial communities in high Arctic permafrost affected cryosols are associated with the CH4 and CO2 gas fluxes.</title>
        <authorList>
            <person name="Altshuler I."/>
            <person name="Hamel J."/>
            <person name="Turney S."/>
            <person name="Magnuson E."/>
            <person name="Levesque R."/>
            <person name="Greer C."/>
            <person name="Whyte L.G."/>
        </authorList>
    </citation>
    <scope>NUCLEOTIDE SEQUENCE [LARGE SCALE GENOMIC DNA]</scope>
    <source>
        <strain evidence="2 3">S5.20</strain>
    </source>
</reference>
<keyword evidence="1" id="KW-0472">Membrane</keyword>
<keyword evidence="1" id="KW-1133">Transmembrane helix</keyword>
<evidence type="ECO:0000256" key="1">
    <source>
        <dbReference type="SAM" id="Phobius"/>
    </source>
</evidence>
<organism evidence="2 3">
    <name type="scientific">Mycolicibacterium hodleri</name>
    <dbReference type="NCBI Taxonomy" id="49897"/>
    <lineage>
        <taxon>Bacteria</taxon>
        <taxon>Bacillati</taxon>
        <taxon>Actinomycetota</taxon>
        <taxon>Actinomycetes</taxon>
        <taxon>Mycobacteriales</taxon>
        <taxon>Mycobacteriaceae</taxon>
        <taxon>Mycolicibacterium</taxon>
    </lineage>
</organism>
<comment type="caution">
    <text evidence="2">The sequence shown here is derived from an EMBL/GenBank/DDBJ whole genome shotgun (WGS) entry which is preliminary data.</text>
</comment>
<dbReference type="Proteomes" id="UP000320095">
    <property type="component" value="Unassembled WGS sequence"/>
</dbReference>
<keyword evidence="3" id="KW-1185">Reference proteome</keyword>
<protein>
    <submittedName>
        <fullName evidence="2">Uncharacterized protein</fullName>
    </submittedName>
</protein>
<feature type="transmembrane region" description="Helical" evidence="1">
    <location>
        <begin position="121"/>
        <end position="142"/>
    </location>
</feature>
<keyword evidence="1" id="KW-0812">Transmembrane</keyword>
<proteinExistence type="predicted"/>
<sequence>MGILAGFAPWIVYWVLVGNVPFVAAVLTALGVAVLSLAIGRVKGRPGKTLEIGAVGTFVVLTILTFATSQAFMERWIQPLSNVGILLVALIGVMIGRPFVREFAEADQPVEVTQSDVFGRITTRVTWIWVAAFAGMTVSSAIPPTVQGEATILDTKTPLSFVCYWLVPFLLLGCAAVTSRVLVERMTAAATSPDVVRRTTFVAFRELAIDELYYLARERVEREVGAGMEAYDVNVGTAGIPLTGDESRESWPATYKVRARR</sequence>
<dbReference type="EMBL" id="RCZG01000001">
    <property type="protein sequence ID" value="TPG37047.1"/>
    <property type="molecule type" value="Genomic_DNA"/>
</dbReference>